<dbReference type="Proteomes" id="UP000243459">
    <property type="component" value="Chromosome 1"/>
</dbReference>
<organism evidence="2 3">
    <name type="scientific">Asparagus officinalis</name>
    <name type="common">Garden asparagus</name>
    <dbReference type="NCBI Taxonomy" id="4686"/>
    <lineage>
        <taxon>Eukaryota</taxon>
        <taxon>Viridiplantae</taxon>
        <taxon>Streptophyta</taxon>
        <taxon>Embryophyta</taxon>
        <taxon>Tracheophyta</taxon>
        <taxon>Spermatophyta</taxon>
        <taxon>Magnoliopsida</taxon>
        <taxon>Liliopsida</taxon>
        <taxon>Asparagales</taxon>
        <taxon>Asparagaceae</taxon>
        <taxon>Asparagoideae</taxon>
        <taxon>Asparagus</taxon>
    </lineage>
</organism>
<name>A0A5P1FPT0_ASPOF</name>
<evidence type="ECO:0000256" key="1">
    <source>
        <dbReference type="SAM" id="MobiDB-lite"/>
    </source>
</evidence>
<keyword evidence="3" id="KW-1185">Reference proteome</keyword>
<feature type="compositionally biased region" description="Basic and acidic residues" evidence="1">
    <location>
        <begin position="30"/>
        <end position="44"/>
    </location>
</feature>
<evidence type="ECO:0000313" key="3">
    <source>
        <dbReference type="Proteomes" id="UP000243459"/>
    </source>
</evidence>
<feature type="region of interest" description="Disordered" evidence="1">
    <location>
        <begin position="18"/>
        <end position="45"/>
    </location>
</feature>
<accession>A0A5P1FPT0</accession>
<dbReference type="EMBL" id="CM007381">
    <property type="protein sequence ID" value="ONK79723.1"/>
    <property type="molecule type" value="Genomic_DNA"/>
</dbReference>
<evidence type="ECO:0000313" key="2">
    <source>
        <dbReference type="EMBL" id="ONK79723.1"/>
    </source>
</evidence>
<protein>
    <submittedName>
        <fullName evidence="2">Uncharacterized protein</fullName>
    </submittedName>
</protein>
<proteinExistence type="predicted"/>
<dbReference type="Gramene" id="ONK79723">
    <property type="protein sequence ID" value="ONK79723"/>
    <property type="gene ID" value="A4U43_C01F9400"/>
</dbReference>
<gene>
    <name evidence="2" type="ORF">A4U43_C01F9400</name>
</gene>
<dbReference type="AlphaFoldDB" id="A0A5P1FPT0"/>
<reference evidence="3" key="1">
    <citation type="journal article" date="2017" name="Nat. Commun.">
        <title>The asparagus genome sheds light on the origin and evolution of a young Y chromosome.</title>
        <authorList>
            <person name="Harkess A."/>
            <person name="Zhou J."/>
            <person name="Xu C."/>
            <person name="Bowers J.E."/>
            <person name="Van der Hulst R."/>
            <person name="Ayyampalayam S."/>
            <person name="Mercati F."/>
            <person name="Riccardi P."/>
            <person name="McKain M.R."/>
            <person name="Kakrana A."/>
            <person name="Tang H."/>
            <person name="Ray J."/>
            <person name="Groenendijk J."/>
            <person name="Arikit S."/>
            <person name="Mathioni S.M."/>
            <person name="Nakano M."/>
            <person name="Shan H."/>
            <person name="Telgmann-Rauber A."/>
            <person name="Kanno A."/>
            <person name="Yue Z."/>
            <person name="Chen H."/>
            <person name="Li W."/>
            <person name="Chen Y."/>
            <person name="Xu X."/>
            <person name="Zhang Y."/>
            <person name="Luo S."/>
            <person name="Chen H."/>
            <person name="Gao J."/>
            <person name="Mao Z."/>
            <person name="Pires J.C."/>
            <person name="Luo M."/>
            <person name="Kudrna D."/>
            <person name="Wing R.A."/>
            <person name="Meyers B.C."/>
            <person name="Yi K."/>
            <person name="Kong H."/>
            <person name="Lavrijsen P."/>
            <person name="Sunseri F."/>
            <person name="Falavigna A."/>
            <person name="Ye Y."/>
            <person name="Leebens-Mack J.H."/>
            <person name="Chen G."/>
        </authorList>
    </citation>
    <scope>NUCLEOTIDE SEQUENCE [LARGE SCALE GENOMIC DNA]</scope>
    <source>
        <strain evidence="3">cv. DH0086</strain>
    </source>
</reference>
<sequence>MQRQWTSWRRTLRNVPIGGATRKCKRQKTTRNDDNSDDNNDHKVSVPFNGDIDASIFPDVLKQVLFQPQIPPLMSAPEDFYTGCSSSNSGSSCSIYSFNGEESMMNLMNGYGKGPIRGQGSLVQSGSYWNCWDGMMEFDAPNESQKL</sequence>